<organism evidence="9 10">
    <name type="scientific">Hamiltosporidium magnivora</name>
    <dbReference type="NCBI Taxonomy" id="148818"/>
    <lineage>
        <taxon>Eukaryota</taxon>
        <taxon>Fungi</taxon>
        <taxon>Fungi incertae sedis</taxon>
        <taxon>Microsporidia</taxon>
        <taxon>Dubosqiidae</taxon>
        <taxon>Hamiltosporidium</taxon>
    </lineage>
</organism>
<dbReference type="GO" id="GO:0005615">
    <property type="term" value="C:extracellular space"/>
    <property type="evidence" value="ECO:0007669"/>
    <property type="project" value="TreeGrafter"/>
</dbReference>
<dbReference type="GO" id="GO:0004252">
    <property type="term" value="F:serine-type endopeptidase activity"/>
    <property type="evidence" value="ECO:0007669"/>
    <property type="project" value="UniProtKB-UniRule"/>
</dbReference>
<dbReference type="PROSITE" id="PS00136">
    <property type="entry name" value="SUBTILASE_ASP"/>
    <property type="match status" value="1"/>
</dbReference>
<evidence type="ECO:0000256" key="1">
    <source>
        <dbReference type="ARBA" id="ARBA00011073"/>
    </source>
</evidence>
<dbReference type="InterPro" id="IPR050131">
    <property type="entry name" value="Peptidase_S8_subtilisin-like"/>
</dbReference>
<evidence type="ECO:0000259" key="8">
    <source>
        <dbReference type="Pfam" id="PF00082"/>
    </source>
</evidence>
<dbReference type="InterPro" id="IPR022398">
    <property type="entry name" value="Peptidase_S8_His-AS"/>
</dbReference>
<dbReference type="CDD" id="cd04077">
    <property type="entry name" value="Peptidases_S8_PCSK9_ProteinaseK_like"/>
    <property type="match status" value="1"/>
</dbReference>
<protein>
    <submittedName>
        <fullName evidence="9">Subtilisin-like proteinase</fullName>
    </submittedName>
</protein>
<feature type="signal peptide" evidence="7">
    <location>
        <begin position="1"/>
        <end position="17"/>
    </location>
</feature>
<gene>
    <name evidence="9" type="ORF">CWI36_0137p0050</name>
</gene>
<comment type="similarity">
    <text evidence="1 5 6">Belongs to the peptidase S8 family.</text>
</comment>
<keyword evidence="7" id="KW-0732">Signal</keyword>
<dbReference type="InterPro" id="IPR036852">
    <property type="entry name" value="Peptidase_S8/S53_dom_sf"/>
</dbReference>
<evidence type="ECO:0000256" key="2">
    <source>
        <dbReference type="ARBA" id="ARBA00022670"/>
    </source>
</evidence>
<dbReference type="InterPro" id="IPR000209">
    <property type="entry name" value="Peptidase_S8/S53_dom"/>
</dbReference>
<comment type="caution">
    <text evidence="9">The sequence shown here is derived from an EMBL/GenBank/DDBJ whole genome shotgun (WGS) entry which is preliminary data.</text>
</comment>
<dbReference type="STRING" id="148818.A0A4Q9LM30"/>
<evidence type="ECO:0000256" key="4">
    <source>
        <dbReference type="ARBA" id="ARBA00022825"/>
    </source>
</evidence>
<dbReference type="VEuPathDB" id="MicrosporidiaDB:CWI36_0137p0050"/>
<dbReference type="GO" id="GO:0006508">
    <property type="term" value="P:proteolysis"/>
    <property type="evidence" value="ECO:0007669"/>
    <property type="project" value="UniProtKB-KW"/>
</dbReference>
<dbReference type="InterPro" id="IPR015500">
    <property type="entry name" value="Peptidase_S8_subtilisin-rel"/>
</dbReference>
<feature type="domain" description="Peptidase S8/S53" evidence="8">
    <location>
        <begin position="162"/>
        <end position="236"/>
    </location>
</feature>
<dbReference type="Gene3D" id="3.40.50.200">
    <property type="entry name" value="Peptidase S8/S53 domain"/>
    <property type="match status" value="2"/>
</dbReference>
<dbReference type="InterPro" id="IPR023827">
    <property type="entry name" value="Peptidase_S8_Asp-AS"/>
</dbReference>
<dbReference type="PRINTS" id="PR00723">
    <property type="entry name" value="SUBTILISIN"/>
</dbReference>
<dbReference type="Proteomes" id="UP000291404">
    <property type="component" value="Unassembled WGS sequence"/>
</dbReference>
<proteinExistence type="inferred from homology"/>
<dbReference type="EMBL" id="PITI01000137">
    <property type="protein sequence ID" value="TBU08461.1"/>
    <property type="molecule type" value="Genomic_DNA"/>
</dbReference>
<dbReference type="InterPro" id="IPR034193">
    <property type="entry name" value="PCSK9_ProteinaseK-like"/>
</dbReference>
<keyword evidence="10" id="KW-1185">Reference proteome</keyword>
<feature type="active site" description="Charge relay system" evidence="5">
    <location>
        <position position="203"/>
    </location>
</feature>
<keyword evidence="3 5" id="KW-0378">Hydrolase</keyword>
<name>A0A4Q9LM30_9MICR</name>
<dbReference type="PANTHER" id="PTHR43806:SF11">
    <property type="entry name" value="CEREVISIN-RELATED"/>
    <property type="match status" value="1"/>
</dbReference>
<evidence type="ECO:0000256" key="3">
    <source>
        <dbReference type="ARBA" id="ARBA00022801"/>
    </source>
</evidence>
<dbReference type="Pfam" id="PF00082">
    <property type="entry name" value="Peptidase_S8"/>
    <property type="match status" value="2"/>
</dbReference>
<keyword evidence="4 5" id="KW-0720">Serine protease</keyword>
<feature type="domain" description="Peptidase S8/S53" evidence="8">
    <location>
        <begin position="329"/>
        <end position="461"/>
    </location>
</feature>
<evidence type="ECO:0000313" key="9">
    <source>
        <dbReference type="EMBL" id="TBU08461.1"/>
    </source>
</evidence>
<evidence type="ECO:0000313" key="10">
    <source>
        <dbReference type="Proteomes" id="UP000291404"/>
    </source>
</evidence>
<evidence type="ECO:0000256" key="6">
    <source>
        <dbReference type="RuleBase" id="RU003355"/>
    </source>
</evidence>
<dbReference type="SUPFAM" id="SSF52743">
    <property type="entry name" value="Subtilisin-like"/>
    <property type="match status" value="1"/>
</dbReference>
<dbReference type="PANTHER" id="PTHR43806">
    <property type="entry name" value="PEPTIDASE S8"/>
    <property type="match status" value="1"/>
</dbReference>
<dbReference type="AlphaFoldDB" id="A0A4Q9LM30"/>
<dbReference type="VEuPathDB" id="MicrosporidiaDB:CWI39_0440p0010"/>
<dbReference type="PROSITE" id="PS00137">
    <property type="entry name" value="SUBTILASE_HIS"/>
    <property type="match status" value="1"/>
</dbReference>
<feature type="active site" description="Charge relay system" evidence="5">
    <location>
        <position position="171"/>
    </location>
</feature>
<feature type="active site" description="Charge relay system" evidence="5">
    <location>
        <position position="431"/>
    </location>
</feature>
<evidence type="ECO:0000256" key="7">
    <source>
        <dbReference type="SAM" id="SignalP"/>
    </source>
</evidence>
<dbReference type="PROSITE" id="PS00138">
    <property type="entry name" value="SUBTILASE_SER"/>
    <property type="match status" value="1"/>
</dbReference>
<dbReference type="InterPro" id="IPR023828">
    <property type="entry name" value="Peptidase_S8_Ser-AS"/>
</dbReference>
<evidence type="ECO:0000256" key="5">
    <source>
        <dbReference type="PROSITE-ProRule" id="PRU01240"/>
    </source>
</evidence>
<reference evidence="9 10" key="1">
    <citation type="submission" date="2017-12" db="EMBL/GenBank/DDBJ databases">
        <authorList>
            <person name="Pombert J.-F."/>
            <person name="Haag K.L."/>
            <person name="Ebert D."/>
        </authorList>
    </citation>
    <scope>NUCLEOTIDE SEQUENCE [LARGE SCALE GENOMIC DNA]</scope>
    <source>
        <strain evidence="9">BE-OM-2</strain>
    </source>
</reference>
<keyword evidence="2 5" id="KW-0645">Protease</keyword>
<sequence>MKFLAVFLLWKTNSCLGSSNQYIVLYKRPMIGSDTGKDAYKEEENVYTSIYENMKNNVFTKQDKVVNKMRNGYIGILCDKTARIIENDPLVELVERDREVVINSIVDSKVPYFKVKDLFFESKNNEDEIILTQMNAPWGITRISDGEKYSFKSLYKYPSSAGEGVDVYIIDTGIEIDHPEFKGRAKWGINLIEKSPDTDENGHGTHCAGVIAGKNVGISKKANLIAVKALNKAGIGMISRLLLGIDYVIREHSKKIDEMSEITRKKFLNSVKIRNRNPKMFKKHRVPVEIDESEEYQFIKEINEADFQVIEKDKDKFLTSLEEYMNIEEIKPKTVVSMSVGGLRSKAMEFTIDYATMLGIHFSVAAGNDHEDACLYSPGSSKNALTVGASTQYDKIAFFSNWGSCVDLFAPGFEILSSWINKDYRVVSGTSMAAPHVTGVMALYLGENSYSPKQLYNRLIRDSYGVIEDEDAEITSFQEIWPISLLFDKENTNNFPLVSTKKLLGRVNKKKLQKVQK</sequence>
<accession>A0A4Q9LM30</accession>
<dbReference type="PROSITE" id="PS51892">
    <property type="entry name" value="SUBTILASE"/>
    <property type="match status" value="1"/>
</dbReference>
<feature type="chain" id="PRO_5020639293" evidence="7">
    <location>
        <begin position="18"/>
        <end position="517"/>
    </location>
</feature>